<dbReference type="Pfam" id="PF13193">
    <property type="entry name" value="AMP-binding_C"/>
    <property type="match status" value="1"/>
</dbReference>
<name>A0A166XMI6_9GAMM</name>
<dbReference type="InterPro" id="IPR020806">
    <property type="entry name" value="PKS_PP-bd"/>
</dbReference>
<dbReference type="Pfam" id="PF00501">
    <property type="entry name" value="AMP-binding"/>
    <property type="match status" value="2"/>
</dbReference>
<dbReference type="GO" id="GO:0009366">
    <property type="term" value="C:enterobactin synthetase complex"/>
    <property type="evidence" value="ECO:0007669"/>
    <property type="project" value="TreeGrafter"/>
</dbReference>
<dbReference type="Gene3D" id="3.30.559.30">
    <property type="entry name" value="Nonribosomal peptide synthetase, condensation domain"/>
    <property type="match status" value="1"/>
</dbReference>
<dbReference type="GO" id="GO:0031177">
    <property type="term" value="F:phosphopantetheine binding"/>
    <property type="evidence" value="ECO:0007669"/>
    <property type="project" value="InterPro"/>
</dbReference>
<keyword evidence="6" id="KW-1185">Reference proteome</keyword>
<dbReference type="SUPFAM" id="SSF53474">
    <property type="entry name" value="alpha/beta-Hydrolases"/>
    <property type="match status" value="1"/>
</dbReference>
<evidence type="ECO:0000256" key="1">
    <source>
        <dbReference type="ARBA" id="ARBA00001957"/>
    </source>
</evidence>
<dbReference type="Pfam" id="PF13847">
    <property type="entry name" value="Methyltransf_31"/>
    <property type="match status" value="1"/>
</dbReference>
<evidence type="ECO:0000256" key="2">
    <source>
        <dbReference type="ARBA" id="ARBA00022450"/>
    </source>
</evidence>
<dbReference type="CDD" id="cd05930">
    <property type="entry name" value="A_NRPS"/>
    <property type="match status" value="1"/>
</dbReference>
<dbReference type="Proteomes" id="UP000076643">
    <property type="component" value="Unassembled WGS sequence"/>
</dbReference>
<dbReference type="InterPro" id="IPR036736">
    <property type="entry name" value="ACP-like_sf"/>
</dbReference>
<dbReference type="Pfam" id="PF00668">
    <property type="entry name" value="Condensation"/>
    <property type="match status" value="1"/>
</dbReference>
<dbReference type="CDD" id="cd02440">
    <property type="entry name" value="AdoMet_MTases"/>
    <property type="match status" value="1"/>
</dbReference>
<evidence type="ECO:0000256" key="3">
    <source>
        <dbReference type="ARBA" id="ARBA00022553"/>
    </source>
</evidence>
<protein>
    <recommendedName>
        <fullName evidence="4">Carrier domain-containing protein</fullName>
    </recommendedName>
</protein>
<sequence length="1413" mass="158627">MSTAGLEKKTNKTQSLGSKVYWKKQLDKLTGVSRIPYDLHGVSHDEGQNESPRSQATSQIEASQFAYVWQLAGKSHHTLHLLLMAGWHLMVNKCSGSKDIAVATPGYSADSAAEQGRMLVIRNSLAEAFDVRELLTQIQEAQVSALKNQTLSYEAISQWMQDKGEGNALRNLVDSAIILDNIQDMKSVPADGFSLVVKASQQGDLMDLSFDYDKQKYSAGFIQKLGDIYGRLLVELAKNVNQKLADISLCSEQERDLILNQFNRQPTPFDDGVSVADLVAQSAAKNPNKVALTHDGEQITYAQLEQRATHIAQYLCEHKKLAFEERVGLIMDRSIDCFAAILGIMKAGGAYVPINDELSNERIVTVLDNAQIRIVFSQAKQIKRLNELQWQGKTFDTFICLDTDDVLNVEEAEQSELMSQQLWHYIGENATDDITGGGWFSSYTGDPIPREEMGEYRENTLNKLEPYLGKDKRILEIGCASGITMFSLAPKVGFYMGTDLSEVIIGKNQERVDSENIDNIKLAAMPAHQISEIEEQDFDVIVINSVIQDFHGHNYLRQVIDKAVAKLGNKGIIFVGDVMDQDRKEALIADLTAYKQQHPQKEVQTKLDWSSELFVSQGFFEDLAQINSAICKVENADKSYTIENELTKFRYDTFIHVDKGQANKPAKPRNKYQDDLSVLKAYNNDDFVSPYKDKFDGNNLAYVIFTSGSTGVPKGAMIEHRGLVNHAQAKIHDMEMNQDSVVAQNASLYFDISVWQYFSALSLGASVHIYGNELILDPEAFLKKVIDDKISILEVVPSYLSVLLDVIGQKQLSFEVLRFLIVTGEIVKPQLVNAWLETFADIPVVNAYGPTEASDDITHHIMSSVVTSDRVSIGRPLHNMSVTIVDDNMNLCPVGVKGEICVAGVGVGRGYLNDPEKTTNVFLDATDKHPRTYKTGDIGAWMDDGTIDFFGRNDQQIKVRGFRVELGDIESAIRRHPAIKEVAVVANEGPNGHQLSACFVTQEDYQNGKDADALPDQIKRFVQYELPDYMVPSHMHLLDAMPLTANGKIDRKQLAKVSVKQRADKVEPEGELEIQIRQIWAETLDMDPQDIGVTDDFFEIGGNSISVLKIANQIGARTGINVSMGDMFLKKNIRELSSELQQETIMDDMRCIIKLNDCDKPAKAFFVHTADGTVYSYRNVAKLMNDTHSVYGVQARGLVDNSVLPSNHYELIGEYLNEILKIQPEGPYIIGGHCMGAYISYELVRLLEDMGKEVLSLVILDVPVVMHEAKIKLLRAKRKLQKPGSWAVKLAVKKDQYIHYAKDENIVRSQRDKDDNMDFREWKARIDENINQLVNYDYSSKVLIRSHITVVSAKEFIYARKTKEDWQKMTLGDVTYTEISGDHDSMFYPPNVAELHKALWLEKSDEKANNKDQ</sequence>
<dbReference type="PANTHER" id="PTHR45527">
    <property type="entry name" value="NONRIBOSOMAL PEPTIDE SYNTHETASE"/>
    <property type="match status" value="1"/>
</dbReference>
<evidence type="ECO:0000259" key="4">
    <source>
        <dbReference type="PROSITE" id="PS50075"/>
    </source>
</evidence>
<dbReference type="InterPro" id="IPR045851">
    <property type="entry name" value="AMP-bd_C_sf"/>
</dbReference>
<dbReference type="InterPro" id="IPR029063">
    <property type="entry name" value="SAM-dependent_MTases_sf"/>
</dbReference>
<dbReference type="InterPro" id="IPR000873">
    <property type="entry name" value="AMP-dep_synth/lig_dom"/>
</dbReference>
<feature type="domain" description="Carrier" evidence="4">
    <location>
        <begin position="1067"/>
        <end position="1144"/>
    </location>
</feature>
<dbReference type="SMART" id="SM00823">
    <property type="entry name" value="PKS_PP"/>
    <property type="match status" value="1"/>
</dbReference>
<comment type="cofactor">
    <cofactor evidence="1">
        <name>pantetheine 4'-phosphate</name>
        <dbReference type="ChEBI" id="CHEBI:47942"/>
    </cofactor>
</comment>
<evidence type="ECO:0000313" key="6">
    <source>
        <dbReference type="Proteomes" id="UP000076643"/>
    </source>
</evidence>
<dbReference type="InterPro" id="IPR025110">
    <property type="entry name" value="AMP-bd_C"/>
</dbReference>
<keyword evidence="2" id="KW-0596">Phosphopantetheine</keyword>
<dbReference type="PIRSF" id="PIRSF001617">
    <property type="entry name" value="Alpha-AR"/>
    <property type="match status" value="1"/>
</dbReference>
<dbReference type="RefSeq" id="WP_063364971.1">
    <property type="nucleotide sequence ID" value="NZ_AQHB01000049.1"/>
</dbReference>
<dbReference type="SUPFAM" id="SSF47336">
    <property type="entry name" value="ACP-like"/>
    <property type="match status" value="1"/>
</dbReference>
<dbReference type="GO" id="GO:0005829">
    <property type="term" value="C:cytosol"/>
    <property type="evidence" value="ECO:0007669"/>
    <property type="project" value="TreeGrafter"/>
</dbReference>
<dbReference type="InterPro" id="IPR001031">
    <property type="entry name" value="Thioesterase"/>
</dbReference>
<dbReference type="InterPro" id="IPR020845">
    <property type="entry name" value="AMP-binding_CS"/>
</dbReference>
<organism evidence="5 6">
    <name type="scientific">Pseudoalteromonas luteoviolacea DSM 6061</name>
    <dbReference type="NCBI Taxonomy" id="1365250"/>
    <lineage>
        <taxon>Bacteria</taxon>
        <taxon>Pseudomonadati</taxon>
        <taxon>Pseudomonadota</taxon>
        <taxon>Gammaproteobacteria</taxon>
        <taxon>Alteromonadales</taxon>
        <taxon>Pseudoalteromonadaceae</taxon>
        <taxon>Pseudoalteromonas</taxon>
    </lineage>
</organism>
<reference evidence="5 6" key="1">
    <citation type="submission" date="2013-07" db="EMBL/GenBank/DDBJ databases">
        <title>Comparative Genomic and Metabolomic Analysis of Twelve Strains of Pseudoalteromonas luteoviolacea.</title>
        <authorList>
            <person name="Vynne N.G."/>
            <person name="Mansson M."/>
            <person name="Gram L."/>
        </authorList>
    </citation>
    <scope>NUCLEOTIDE SEQUENCE [LARGE SCALE GENOMIC DNA]</scope>
    <source>
        <strain evidence="5 6">DSM 6061</strain>
    </source>
</reference>
<dbReference type="InterPro" id="IPR029058">
    <property type="entry name" value="AB_hydrolase_fold"/>
</dbReference>
<dbReference type="Gene3D" id="3.40.50.12780">
    <property type="entry name" value="N-terminal domain of ligase-like"/>
    <property type="match status" value="2"/>
</dbReference>
<dbReference type="InterPro" id="IPR025714">
    <property type="entry name" value="Methyltranfer_dom"/>
</dbReference>
<dbReference type="Gene3D" id="3.30.300.30">
    <property type="match status" value="1"/>
</dbReference>
<dbReference type="SUPFAM" id="SSF52777">
    <property type="entry name" value="CoA-dependent acyltransferases"/>
    <property type="match status" value="1"/>
</dbReference>
<dbReference type="PROSITE" id="PS50075">
    <property type="entry name" value="CARRIER"/>
    <property type="match status" value="1"/>
</dbReference>
<dbReference type="SUPFAM" id="SSF56801">
    <property type="entry name" value="Acetyl-CoA synthetase-like"/>
    <property type="match status" value="1"/>
</dbReference>
<comment type="caution">
    <text evidence="5">The sequence shown here is derived from an EMBL/GenBank/DDBJ whole genome shotgun (WGS) entry which is preliminary data.</text>
</comment>
<dbReference type="Pfam" id="PF00975">
    <property type="entry name" value="Thioesterase"/>
    <property type="match status" value="1"/>
</dbReference>
<dbReference type="PATRIC" id="fig|1365250.3.peg.1522"/>
<dbReference type="SUPFAM" id="SSF53335">
    <property type="entry name" value="S-adenosyl-L-methionine-dependent methyltransferases"/>
    <property type="match status" value="1"/>
</dbReference>
<dbReference type="InterPro" id="IPR001242">
    <property type="entry name" value="Condensation_dom"/>
</dbReference>
<dbReference type="InterPro" id="IPR009081">
    <property type="entry name" value="PP-bd_ACP"/>
</dbReference>
<dbReference type="InterPro" id="IPR042099">
    <property type="entry name" value="ANL_N_sf"/>
</dbReference>
<dbReference type="PROSITE" id="PS00012">
    <property type="entry name" value="PHOSPHOPANTETHEINE"/>
    <property type="match status" value="1"/>
</dbReference>
<dbReference type="GO" id="GO:0047527">
    <property type="term" value="F:2,3-dihydroxybenzoate-serine ligase activity"/>
    <property type="evidence" value="ECO:0007669"/>
    <property type="project" value="TreeGrafter"/>
</dbReference>
<gene>
    <name evidence="5" type="ORF">N475_11475</name>
</gene>
<dbReference type="PANTHER" id="PTHR45527:SF1">
    <property type="entry name" value="FATTY ACID SYNTHASE"/>
    <property type="match status" value="1"/>
</dbReference>
<dbReference type="Gene3D" id="3.40.50.150">
    <property type="entry name" value="Vaccinia Virus protein VP39"/>
    <property type="match status" value="1"/>
</dbReference>
<dbReference type="Gene3D" id="3.40.50.1820">
    <property type="entry name" value="alpha/beta hydrolase"/>
    <property type="match status" value="1"/>
</dbReference>
<dbReference type="Pfam" id="PF00550">
    <property type="entry name" value="PP-binding"/>
    <property type="match status" value="1"/>
</dbReference>
<evidence type="ECO:0000313" key="5">
    <source>
        <dbReference type="EMBL" id="KZN40565.1"/>
    </source>
</evidence>
<dbReference type="GO" id="GO:0009239">
    <property type="term" value="P:enterobactin biosynthetic process"/>
    <property type="evidence" value="ECO:0007669"/>
    <property type="project" value="TreeGrafter"/>
</dbReference>
<accession>A0A166XMI6</accession>
<dbReference type="GO" id="GO:0043041">
    <property type="term" value="P:amino acid activation for nonribosomal peptide biosynthetic process"/>
    <property type="evidence" value="ECO:0007669"/>
    <property type="project" value="TreeGrafter"/>
</dbReference>
<keyword evidence="3" id="KW-0597">Phosphoprotein</keyword>
<dbReference type="PROSITE" id="PS00455">
    <property type="entry name" value="AMP_BINDING"/>
    <property type="match status" value="1"/>
</dbReference>
<dbReference type="Gene3D" id="1.10.1200.10">
    <property type="entry name" value="ACP-like"/>
    <property type="match status" value="1"/>
</dbReference>
<dbReference type="EMBL" id="AUYB01000094">
    <property type="protein sequence ID" value="KZN40565.1"/>
    <property type="molecule type" value="Genomic_DNA"/>
</dbReference>
<proteinExistence type="predicted"/>
<dbReference type="InterPro" id="IPR006162">
    <property type="entry name" value="Ppantetheine_attach_site"/>
</dbReference>